<dbReference type="Proteomes" id="UP000325780">
    <property type="component" value="Unassembled WGS sequence"/>
</dbReference>
<gene>
    <name evidence="2" type="ORF">BDV25DRAFT_143109</name>
</gene>
<protein>
    <submittedName>
        <fullName evidence="2">Uncharacterized protein</fullName>
    </submittedName>
</protein>
<sequence length="102" mass="10918">MVPSSIYLLALPFVLGPALADQACPRVPGIQVYAATPNEGLADERLTSCDSGFDSPKVQAGNASSYDWWYFDAIGADGVSSNVVVVASRTRDDNIYSILYII</sequence>
<keyword evidence="1" id="KW-0732">Signal</keyword>
<feature type="chain" id="PRO_5024858969" evidence="1">
    <location>
        <begin position="21"/>
        <end position="102"/>
    </location>
</feature>
<dbReference type="AlphaFoldDB" id="A0A5N6TL30"/>
<evidence type="ECO:0000313" key="3">
    <source>
        <dbReference type="Proteomes" id="UP000325780"/>
    </source>
</evidence>
<evidence type="ECO:0000256" key="1">
    <source>
        <dbReference type="SAM" id="SignalP"/>
    </source>
</evidence>
<dbReference type="OrthoDB" id="5344254at2759"/>
<feature type="signal peptide" evidence="1">
    <location>
        <begin position="1"/>
        <end position="20"/>
    </location>
</feature>
<evidence type="ECO:0000313" key="2">
    <source>
        <dbReference type="EMBL" id="KAE8147054.1"/>
    </source>
</evidence>
<dbReference type="EMBL" id="ML742228">
    <property type="protein sequence ID" value="KAE8147054.1"/>
    <property type="molecule type" value="Genomic_DNA"/>
</dbReference>
<name>A0A5N6TL30_ASPAV</name>
<accession>A0A5N6TL30</accession>
<keyword evidence="3" id="KW-1185">Reference proteome</keyword>
<organism evidence="2 3">
    <name type="scientific">Aspergillus avenaceus</name>
    <dbReference type="NCBI Taxonomy" id="36643"/>
    <lineage>
        <taxon>Eukaryota</taxon>
        <taxon>Fungi</taxon>
        <taxon>Dikarya</taxon>
        <taxon>Ascomycota</taxon>
        <taxon>Pezizomycotina</taxon>
        <taxon>Eurotiomycetes</taxon>
        <taxon>Eurotiomycetidae</taxon>
        <taxon>Eurotiales</taxon>
        <taxon>Aspergillaceae</taxon>
        <taxon>Aspergillus</taxon>
        <taxon>Aspergillus subgen. Circumdati</taxon>
    </lineage>
</organism>
<reference evidence="2 3" key="1">
    <citation type="submission" date="2019-04" db="EMBL/GenBank/DDBJ databases">
        <title>Friends and foes A comparative genomics study of 23 Aspergillus species from section Flavi.</title>
        <authorList>
            <consortium name="DOE Joint Genome Institute"/>
            <person name="Kjaerbolling I."/>
            <person name="Vesth T."/>
            <person name="Frisvad J.C."/>
            <person name="Nybo J.L."/>
            <person name="Theobald S."/>
            <person name="Kildgaard S."/>
            <person name="Isbrandt T."/>
            <person name="Kuo A."/>
            <person name="Sato A."/>
            <person name="Lyhne E.K."/>
            <person name="Kogle M.E."/>
            <person name="Wiebenga A."/>
            <person name="Kun R.S."/>
            <person name="Lubbers R.J."/>
            <person name="Makela M.R."/>
            <person name="Barry K."/>
            <person name="Chovatia M."/>
            <person name="Clum A."/>
            <person name="Daum C."/>
            <person name="Haridas S."/>
            <person name="He G."/>
            <person name="LaButti K."/>
            <person name="Lipzen A."/>
            <person name="Mondo S."/>
            <person name="Riley R."/>
            <person name="Salamov A."/>
            <person name="Simmons B.A."/>
            <person name="Magnuson J.K."/>
            <person name="Henrissat B."/>
            <person name="Mortensen U.H."/>
            <person name="Larsen T.O."/>
            <person name="Devries R.P."/>
            <person name="Grigoriev I.V."/>
            <person name="Machida M."/>
            <person name="Baker S.E."/>
            <person name="Andersen M.R."/>
        </authorList>
    </citation>
    <scope>NUCLEOTIDE SEQUENCE [LARGE SCALE GENOMIC DNA]</scope>
    <source>
        <strain evidence="2 3">IBT 18842</strain>
    </source>
</reference>
<proteinExistence type="predicted"/>